<proteinExistence type="predicted"/>
<name>A0A1M4MWH8_9RHOB</name>
<evidence type="ECO:0000313" key="1">
    <source>
        <dbReference type="EMBL" id="SCM66901.1"/>
    </source>
</evidence>
<gene>
    <name evidence="1" type="ORF">KARMA_1083</name>
</gene>
<dbReference type="AlphaFoldDB" id="A0A1M4MWH8"/>
<dbReference type="Proteomes" id="UP000184085">
    <property type="component" value="Unassembled WGS sequence"/>
</dbReference>
<organism evidence="1 2">
    <name type="scientific">Donghicola eburneus</name>
    <dbReference type="NCBI Taxonomy" id="393278"/>
    <lineage>
        <taxon>Bacteria</taxon>
        <taxon>Pseudomonadati</taxon>
        <taxon>Pseudomonadota</taxon>
        <taxon>Alphaproteobacteria</taxon>
        <taxon>Rhodobacterales</taxon>
        <taxon>Roseobacteraceae</taxon>
        <taxon>Donghicola</taxon>
    </lineage>
</organism>
<keyword evidence="2" id="KW-1185">Reference proteome</keyword>
<accession>A0A1M4MWH8</accession>
<evidence type="ECO:0000313" key="2">
    <source>
        <dbReference type="Proteomes" id="UP000184085"/>
    </source>
</evidence>
<dbReference type="RefSeq" id="WP_072705161.1">
    <property type="nucleotide sequence ID" value="NZ_FMJB01000040.1"/>
</dbReference>
<reference evidence="2" key="1">
    <citation type="submission" date="2016-09" db="EMBL/GenBank/DDBJ databases">
        <authorList>
            <person name="Wibberg D."/>
        </authorList>
    </citation>
    <scope>NUCLEOTIDE SEQUENCE [LARGE SCALE GENOMIC DNA]</scope>
</reference>
<dbReference type="EMBL" id="FMJB01000040">
    <property type="protein sequence ID" value="SCM66901.1"/>
    <property type="molecule type" value="Genomic_DNA"/>
</dbReference>
<protein>
    <submittedName>
        <fullName evidence="1">Uncharacterized protein</fullName>
    </submittedName>
</protein>
<sequence length="61" mass="7026">MKSVLVEMSERLWREGIFTKKEKRITPLRIGSHGATAVHPKRGSSLGGHRLPSLYREIKLW</sequence>